<reference evidence="4 5" key="1">
    <citation type="submission" date="2015-09" db="EMBL/GenBank/DDBJ databases">
        <authorList>
            <consortium name="Pathogen Informatics"/>
        </authorList>
    </citation>
    <scope>NUCLEOTIDE SEQUENCE [LARGE SCALE GENOMIC DNA]</scope>
    <source>
        <strain evidence="4 5">2789STDY5834961</strain>
    </source>
</reference>
<dbReference type="Pfam" id="PF06970">
    <property type="entry name" value="RepA_N"/>
    <property type="match status" value="1"/>
</dbReference>
<name>A0A173V5U6_9FIRM</name>
<feature type="region of interest" description="Disordered" evidence="1">
    <location>
        <begin position="128"/>
        <end position="170"/>
    </location>
</feature>
<dbReference type="Pfam" id="PF19481">
    <property type="entry name" value="DUF6017"/>
    <property type="match status" value="1"/>
</dbReference>
<evidence type="ECO:0000313" key="4">
    <source>
        <dbReference type="EMBL" id="CUN22662.1"/>
    </source>
</evidence>
<protein>
    <submittedName>
        <fullName evidence="4">Replication initiator protein A (RepA) N-terminus</fullName>
    </submittedName>
</protein>
<accession>A0A173V5U6</accession>
<dbReference type="AlphaFoldDB" id="A0A173V5U6"/>
<dbReference type="InterPro" id="IPR046059">
    <property type="entry name" value="DUF6017"/>
</dbReference>
<feature type="domain" description="Replication initiator A N-terminal" evidence="2">
    <location>
        <begin position="19"/>
        <end position="93"/>
    </location>
</feature>
<organism evidence="4 5">
    <name type="scientific">Dorea longicatena</name>
    <dbReference type="NCBI Taxonomy" id="88431"/>
    <lineage>
        <taxon>Bacteria</taxon>
        <taxon>Bacillati</taxon>
        <taxon>Bacillota</taxon>
        <taxon>Clostridia</taxon>
        <taxon>Lachnospirales</taxon>
        <taxon>Lachnospiraceae</taxon>
        <taxon>Dorea</taxon>
    </lineage>
</organism>
<evidence type="ECO:0000259" key="3">
    <source>
        <dbReference type="Pfam" id="PF19481"/>
    </source>
</evidence>
<evidence type="ECO:0000259" key="2">
    <source>
        <dbReference type="Pfam" id="PF06970"/>
    </source>
</evidence>
<dbReference type="OrthoDB" id="9803733at2"/>
<proteinExistence type="predicted"/>
<evidence type="ECO:0000313" key="5">
    <source>
        <dbReference type="Proteomes" id="UP000095597"/>
    </source>
</evidence>
<dbReference type="InterPro" id="IPR010724">
    <property type="entry name" value="RepA_N"/>
</dbReference>
<feature type="compositionally biased region" description="Polar residues" evidence="1">
    <location>
        <begin position="150"/>
        <end position="166"/>
    </location>
</feature>
<dbReference type="Proteomes" id="UP000095597">
    <property type="component" value="Unassembled WGS sequence"/>
</dbReference>
<dbReference type="EMBL" id="CYXO01000020">
    <property type="protein sequence ID" value="CUN22662.1"/>
    <property type="molecule type" value="Genomic_DNA"/>
</dbReference>
<gene>
    <name evidence="4" type="ORF">ERS852573_02641</name>
</gene>
<sequence length="332" mass="38698">MEKKMTFNYFYGTEADQFSFYRIPKALFTDSYFKDLSSDAKILYGLMLDRMSLSIKNQWFDDKNRAYIYFSIEDIMELLNCGRNKAIKSMRELDDETGIGLIEKRRQGFGKVNVIYVKTFMPEKTDEKKFGEESQKFKKQTSVENEESTEVYNSNFMKSKNQTSRGPENKLQEVYISNPNNTNLSDTEMNDNKSNQIVSADENRSDGDNRSEDYQAYENLVKETIDYESLEVTHHDDMRQVDEIVNLIVETVMCKNDKILIASNWYPASLVKKKFLMLTYSHIEYVLHCMSGNTTKVKNIKKYLLAALFNAPSTMNGYYQAEVNHDMPGLVR</sequence>
<evidence type="ECO:0000256" key="1">
    <source>
        <dbReference type="SAM" id="MobiDB-lite"/>
    </source>
</evidence>
<dbReference type="RefSeq" id="WP_055215080.1">
    <property type="nucleotide sequence ID" value="NZ_CAXVIO010000009.1"/>
</dbReference>
<feature type="domain" description="DUF6017" evidence="3">
    <location>
        <begin position="211"/>
        <end position="327"/>
    </location>
</feature>